<evidence type="ECO:0000313" key="2">
    <source>
        <dbReference type="EnsemblPlants" id="Zm00001eb199420_P001"/>
    </source>
</evidence>
<organism evidence="2 3">
    <name type="scientific">Zea mays</name>
    <name type="common">Maize</name>
    <dbReference type="NCBI Taxonomy" id="4577"/>
    <lineage>
        <taxon>Eukaryota</taxon>
        <taxon>Viridiplantae</taxon>
        <taxon>Streptophyta</taxon>
        <taxon>Embryophyta</taxon>
        <taxon>Tracheophyta</taxon>
        <taxon>Spermatophyta</taxon>
        <taxon>Magnoliopsida</taxon>
        <taxon>Liliopsida</taxon>
        <taxon>Poales</taxon>
        <taxon>Poaceae</taxon>
        <taxon>PACMAD clade</taxon>
        <taxon>Panicoideae</taxon>
        <taxon>Andropogonodae</taxon>
        <taxon>Andropogoneae</taxon>
        <taxon>Tripsacinae</taxon>
        <taxon>Zea</taxon>
    </lineage>
</organism>
<evidence type="ECO:0000313" key="3">
    <source>
        <dbReference type="Proteomes" id="UP000007305"/>
    </source>
</evidence>
<proteinExistence type="predicted"/>
<reference evidence="2" key="2">
    <citation type="submission" date="2019-07" db="EMBL/GenBank/DDBJ databases">
        <authorList>
            <person name="Seetharam A."/>
            <person name="Woodhouse M."/>
            <person name="Cannon E."/>
        </authorList>
    </citation>
    <scope>NUCLEOTIDE SEQUENCE [LARGE SCALE GENOMIC DNA]</scope>
    <source>
        <strain evidence="2">cv. B73</strain>
    </source>
</reference>
<evidence type="ECO:0000256" key="1">
    <source>
        <dbReference type="SAM" id="MobiDB-lite"/>
    </source>
</evidence>
<accession>A0A804P091</accession>
<dbReference type="AlphaFoldDB" id="A0A804P091"/>
<sequence>MFASGDTAIYINKDLAAELSHHPLSSPSIFPTTPKQDHPSVLQLVNSMAISSKAAAALVVTGMLLISTTCCFVQLPAPTHCPFTGGRTLLQVPATATNKDDDIADSAPTTPGHSPSGGHGSAPPMNK</sequence>
<dbReference type="InParanoid" id="A0A804P091"/>
<dbReference type="Proteomes" id="UP000007305">
    <property type="component" value="Chromosome 4"/>
</dbReference>
<feature type="region of interest" description="Disordered" evidence="1">
    <location>
        <begin position="94"/>
        <end position="127"/>
    </location>
</feature>
<dbReference type="Gramene" id="Zm00001eb199420_T001">
    <property type="protein sequence ID" value="Zm00001eb199420_P001"/>
    <property type="gene ID" value="Zm00001eb199420"/>
</dbReference>
<reference evidence="3" key="1">
    <citation type="journal article" date="2009" name="Science">
        <title>The B73 maize genome: complexity, diversity, and dynamics.</title>
        <authorList>
            <person name="Schnable P.S."/>
            <person name="Ware D."/>
            <person name="Fulton R.S."/>
            <person name="Stein J.C."/>
            <person name="Wei F."/>
            <person name="Pasternak S."/>
            <person name="Liang C."/>
            <person name="Zhang J."/>
            <person name="Fulton L."/>
            <person name="Graves T.A."/>
            <person name="Minx P."/>
            <person name="Reily A.D."/>
            <person name="Courtney L."/>
            <person name="Kruchowski S.S."/>
            <person name="Tomlinson C."/>
            <person name="Strong C."/>
            <person name="Delehaunty K."/>
            <person name="Fronick C."/>
            <person name="Courtney B."/>
            <person name="Rock S.M."/>
            <person name="Belter E."/>
            <person name="Du F."/>
            <person name="Kim K."/>
            <person name="Abbott R.M."/>
            <person name="Cotton M."/>
            <person name="Levy A."/>
            <person name="Marchetto P."/>
            <person name="Ochoa K."/>
            <person name="Jackson S.M."/>
            <person name="Gillam B."/>
            <person name="Chen W."/>
            <person name="Yan L."/>
            <person name="Higginbotham J."/>
            <person name="Cardenas M."/>
            <person name="Waligorski J."/>
            <person name="Applebaum E."/>
            <person name="Phelps L."/>
            <person name="Falcone J."/>
            <person name="Kanchi K."/>
            <person name="Thane T."/>
            <person name="Scimone A."/>
            <person name="Thane N."/>
            <person name="Henke J."/>
            <person name="Wang T."/>
            <person name="Ruppert J."/>
            <person name="Shah N."/>
            <person name="Rotter K."/>
            <person name="Hodges J."/>
            <person name="Ingenthron E."/>
            <person name="Cordes M."/>
            <person name="Kohlberg S."/>
            <person name="Sgro J."/>
            <person name="Delgado B."/>
            <person name="Mead K."/>
            <person name="Chinwalla A."/>
            <person name="Leonard S."/>
            <person name="Crouse K."/>
            <person name="Collura K."/>
            <person name="Kudrna D."/>
            <person name="Currie J."/>
            <person name="He R."/>
            <person name="Angelova A."/>
            <person name="Rajasekar S."/>
            <person name="Mueller T."/>
            <person name="Lomeli R."/>
            <person name="Scara G."/>
            <person name="Ko A."/>
            <person name="Delaney K."/>
            <person name="Wissotski M."/>
            <person name="Lopez G."/>
            <person name="Campos D."/>
            <person name="Braidotti M."/>
            <person name="Ashley E."/>
            <person name="Golser W."/>
            <person name="Kim H."/>
            <person name="Lee S."/>
            <person name="Lin J."/>
            <person name="Dujmic Z."/>
            <person name="Kim W."/>
            <person name="Talag J."/>
            <person name="Zuccolo A."/>
            <person name="Fan C."/>
            <person name="Sebastian A."/>
            <person name="Kramer M."/>
            <person name="Spiegel L."/>
            <person name="Nascimento L."/>
            <person name="Zutavern T."/>
            <person name="Miller B."/>
            <person name="Ambroise C."/>
            <person name="Muller S."/>
            <person name="Spooner W."/>
            <person name="Narechania A."/>
            <person name="Ren L."/>
            <person name="Wei S."/>
            <person name="Kumari S."/>
            <person name="Faga B."/>
            <person name="Levy M.J."/>
            <person name="McMahan L."/>
            <person name="Van Buren P."/>
            <person name="Vaughn M.W."/>
            <person name="Ying K."/>
            <person name="Yeh C.-T."/>
            <person name="Emrich S.J."/>
            <person name="Jia Y."/>
            <person name="Kalyanaraman A."/>
            <person name="Hsia A.-P."/>
            <person name="Barbazuk W.B."/>
            <person name="Baucom R.S."/>
            <person name="Brutnell T.P."/>
            <person name="Carpita N.C."/>
            <person name="Chaparro C."/>
            <person name="Chia J.-M."/>
            <person name="Deragon J.-M."/>
            <person name="Estill J.C."/>
            <person name="Fu Y."/>
            <person name="Jeddeloh J.A."/>
            <person name="Han Y."/>
            <person name="Lee H."/>
            <person name="Li P."/>
            <person name="Lisch D.R."/>
            <person name="Liu S."/>
            <person name="Liu Z."/>
            <person name="Nagel D.H."/>
            <person name="McCann M.C."/>
            <person name="SanMiguel P."/>
            <person name="Myers A.M."/>
            <person name="Nettleton D."/>
            <person name="Nguyen J."/>
            <person name="Penning B.W."/>
            <person name="Ponnala L."/>
            <person name="Schneider K.L."/>
            <person name="Schwartz D.C."/>
            <person name="Sharma A."/>
            <person name="Soderlund C."/>
            <person name="Springer N.M."/>
            <person name="Sun Q."/>
            <person name="Wang H."/>
            <person name="Waterman M."/>
            <person name="Westerman R."/>
            <person name="Wolfgruber T.K."/>
            <person name="Yang L."/>
            <person name="Yu Y."/>
            <person name="Zhang L."/>
            <person name="Zhou S."/>
            <person name="Zhu Q."/>
            <person name="Bennetzen J.L."/>
            <person name="Dawe R.K."/>
            <person name="Jiang J."/>
            <person name="Jiang N."/>
            <person name="Presting G.G."/>
            <person name="Wessler S.R."/>
            <person name="Aluru S."/>
            <person name="Martienssen R.A."/>
            <person name="Clifton S.W."/>
            <person name="McCombie W.R."/>
            <person name="Wing R.A."/>
            <person name="Wilson R.K."/>
        </authorList>
    </citation>
    <scope>NUCLEOTIDE SEQUENCE [LARGE SCALE GENOMIC DNA]</scope>
    <source>
        <strain evidence="3">cv. B73</strain>
    </source>
</reference>
<protein>
    <submittedName>
        <fullName evidence="2">Uncharacterized protein</fullName>
    </submittedName>
</protein>
<keyword evidence="3" id="KW-1185">Reference proteome</keyword>
<name>A0A804P091_MAIZE</name>
<reference evidence="2" key="3">
    <citation type="submission" date="2021-05" db="UniProtKB">
        <authorList>
            <consortium name="EnsemblPlants"/>
        </authorList>
    </citation>
    <scope>IDENTIFICATION</scope>
    <source>
        <strain evidence="2">cv. B73</strain>
    </source>
</reference>
<dbReference type="EnsemblPlants" id="Zm00001eb199420_T001">
    <property type="protein sequence ID" value="Zm00001eb199420_P001"/>
    <property type="gene ID" value="Zm00001eb199420"/>
</dbReference>